<evidence type="ECO:0000313" key="3">
    <source>
        <dbReference type="Proteomes" id="UP000224634"/>
    </source>
</evidence>
<dbReference type="NCBIfam" id="TIGR04312">
    <property type="entry name" value="choice_anch_B"/>
    <property type="match status" value="1"/>
</dbReference>
<dbReference type="PANTHER" id="PTHR38787">
    <property type="entry name" value="REGULATORY P DOMAIN-CONTAINING PROTEIN"/>
    <property type="match status" value="1"/>
</dbReference>
<feature type="signal peptide" evidence="1">
    <location>
        <begin position="1"/>
        <end position="20"/>
    </location>
</feature>
<organism evidence="2 3">
    <name type="scientific">Polytolypa hystricis (strain UAMH7299)</name>
    <dbReference type="NCBI Taxonomy" id="1447883"/>
    <lineage>
        <taxon>Eukaryota</taxon>
        <taxon>Fungi</taxon>
        <taxon>Dikarya</taxon>
        <taxon>Ascomycota</taxon>
        <taxon>Pezizomycotina</taxon>
        <taxon>Eurotiomycetes</taxon>
        <taxon>Eurotiomycetidae</taxon>
        <taxon>Onygenales</taxon>
        <taxon>Onygenales incertae sedis</taxon>
        <taxon>Polytolypa</taxon>
    </lineage>
</organism>
<reference evidence="2 3" key="1">
    <citation type="submission" date="2017-10" db="EMBL/GenBank/DDBJ databases">
        <title>Comparative genomics in systemic dimorphic fungi from Ajellomycetaceae.</title>
        <authorList>
            <person name="Munoz J.F."/>
            <person name="Mcewen J.G."/>
            <person name="Clay O.K."/>
            <person name="Cuomo C.A."/>
        </authorList>
    </citation>
    <scope>NUCLEOTIDE SEQUENCE [LARGE SCALE GENOMIC DNA]</scope>
    <source>
        <strain evidence="2 3">UAMH7299</strain>
    </source>
</reference>
<sequence length="448" mass="49726">MKVSLWLLLAAAGTAVSLEARFSVKMDHLMALKTASWNKLRKTGGLRPGKHHHRHKVDRCIGGKAAGEYACENVDLHSFIPHSEMGAETGNDVWGWTAPNGREFGAVGQNTGTAFVEVLRNGDLKYLGRLNTQTEASEWRDVKVLDGYVYIGSEAPGHGLQIFDMRKLLKVRGKPKTFDIEMDVESWFSGFGSSHNVVVHEESKTVYVVGTSREETCQGGLYMLDVTDPKNPIDSGCVNQDGYVHDAQCVTYKGPDKKYTDRIICFNYNEDALTIVDVTDKSAPVQISKTTYFGSAYTHQGWIATEDMSYLLLDDEFDELNQTGNATNQHTTTYIFNIADLANPQHTGLYQSPARSIDHNQYVVDGLSYQANYCSGLRIVDVSSIKRDPTGAGFKQVGFFDVHPEDDEVGGVVDFLGSWSVYPFFPSGYLLLNSIERGIYSLKYTGPE</sequence>
<dbReference type="PANTHER" id="PTHR38787:SF1">
    <property type="entry name" value="REGULATORY P DOMAIN-CONTAINING PROTEIN"/>
    <property type="match status" value="1"/>
</dbReference>
<proteinExistence type="predicted"/>
<protein>
    <recommendedName>
        <fullName evidence="4">Regulatory P domain-containing protein</fullName>
    </recommendedName>
</protein>
<dbReference type="AlphaFoldDB" id="A0A2B7XXX4"/>
<evidence type="ECO:0008006" key="4">
    <source>
        <dbReference type="Google" id="ProtNLM"/>
    </source>
</evidence>
<keyword evidence="3" id="KW-1185">Reference proteome</keyword>
<evidence type="ECO:0000256" key="1">
    <source>
        <dbReference type="SAM" id="SignalP"/>
    </source>
</evidence>
<evidence type="ECO:0000313" key="2">
    <source>
        <dbReference type="EMBL" id="PGH13880.1"/>
    </source>
</evidence>
<dbReference type="EMBL" id="PDNA01000099">
    <property type="protein sequence ID" value="PGH13880.1"/>
    <property type="molecule type" value="Genomic_DNA"/>
</dbReference>
<dbReference type="Pfam" id="PF08309">
    <property type="entry name" value="LVIVD"/>
    <property type="match status" value="1"/>
</dbReference>
<name>A0A2B7XXX4_POLH7</name>
<comment type="caution">
    <text evidence="2">The sequence shown here is derived from an EMBL/GenBank/DDBJ whole genome shotgun (WGS) entry which is preliminary data.</text>
</comment>
<dbReference type="STRING" id="1447883.A0A2B7XXX4"/>
<dbReference type="InterPro" id="IPR013211">
    <property type="entry name" value="LVIVD"/>
</dbReference>
<accession>A0A2B7XXX4</accession>
<dbReference type="GO" id="GO:0005576">
    <property type="term" value="C:extracellular region"/>
    <property type="evidence" value="ECO:0007669"/>
    <property type="project" value="TreeGrafter"/>
</dbReference>
<dbReference type="OrthoDB" id="2099887at2759"/>
<gene>
    <name evidence="2" type="ORF">AJ80_06149</name>
</gene>
<keyword evidence="1" id="KW-0732">Signal</keyword>
<feature type="chain" id="PRO_5013310300" description="Regulatory P domain-containing protein" evidence="1">
    <location>
        <begin position="21"/>
        <end position="448"/>
    </location>
</feature>
<dbReference type="InterPro" id="IPR027589">
    <property type="entry name" value="Choice_anch_B"/>
</dbReference>
<dbReference type="Proteomes" id="UP000224634">
    <property type="component" value="Unassembled WGS sequence"/>
</dbReference>